<protein>
    <recommendedName>
        <fullName evidence="5">DUF4233 domain-containing protein</fullName>
    </recommendedName>
</protein>
<sequence length="149" mass="15028">MTEPARGPERAGSDGTGSGAAGPGSAGSGAVRPEAAGPERPSGLRNPPAAVRGAGAGALATMALVLLMGIVPLIRLDAPGAAIVVIAVLAVVAIVLCGLLKHEWAWYAAILVPSVLIVAGFLHVALAVLGVMFALLWAYMLHVRRTVLR</sequence>
<dbReference type="InterPro" id="IPR025327">
    <property type="entry name" value="DUF4233"/>
</dbReference>
<name>A0A8J4E1A7_9ACTN</name>
<keyword evidence="2" id="KW-0472">Membrane</keyword>
<keyword evidence="2" id="KW-1133">Transmembrane helix</keyword>
<evidence type="ECO:0000313" key="3">
    <source>
        <dbReference type="EMBL" id="GIJ57656.1"/>
    </source>
</evidence>
<reference evidence="3" key="1">
    <citation type="submission" date="2021-01" db="EMBL/GenBank/DDBJ databases">
        <title>Whole genome shotgun sequence of Virgisporangium aurantiacum NBRC 16421.</title>
        <authorList>
            <person name="Komaki H."/>
            <person name="Tamura T."/>
        </authorList>
    </citation>
    <scope>NUCLEOTIDE SEQUENCE</scope>
    <source>
        <strain evidence="3">NBRC 16421</strain>
    </source>
</reference>
<feature type="transmembrane region" description="Helical" evidence="2">
    <location>
        <begin position="107"/>
        <end position="140"/>
    </location>
</feature>
<evidence type="ECO:0000256" key="1">
    <source>
        <dbReference type="SAM" id="MobiDB-lite"/>
    </source>
</evidence>
<evidence type="ECO:0000256" key="2">
    <source>
        <dbReference type="SAM" id="Phobius"/>
    </source>
</evidence>
<accession>A0A8J4E1A7</accession>
<dbReference type="Pfam" id="PF14017">
    <property type="entry name" value="DUF4233"/>
    <property type="match status" value="1"/>
</dbReference>
<organism evidence="3 4">
    <name type="scientific">Virgisporangium aurantiacum</name>
    <dbReference type="NCBI Taxonomy" id="175570"/>
    <lineage>
        <taxon>Bacteria</taxon>
        <taxon>Bacillati</taxon>
        <taxon>Actinomycetota</taxon>
        <taxon>Actinomycetes</taxon>
        <taxon>Micromonosporales</taxon>
        <taxon>Micromonosporaceae</taxon>
        <taxon>Virgisporangium</taxon>
    </lineage>
</organism>
<gene>
    <name evidence="3" type="ORF">Vau01_051720</name>
</gene>
<feature type="transmembrane region" description="Helical" evidence="2">
    <location>
        <begin position="80"/>
        <end position="100"/>
    </location>
</feature>
<feature type="compositionally biased region" description="Basic and acidic residues" evidence="1">
    <location>
        <begin position="1"/>
        <end position="12"/>
    </location>
</feature>
<feature type="transmembrane region" description="Helical" evidence="2">
    <location>
        <begin position="49"/>
        <end position="74"/>
    </location>
</feature>
<evidence type="ECO:0008006" key="5">
    <source>
        <dbReference type="Google" id="ProtNLM"/>
    </source>
</evidence>
<evidence type="ECO:0000313" key="4">
    <source>
        <dbReference type="Proteomes" id="UP000612585"/>
    </source>
</evidence>
<keyword evidence="2" id="KW-0812">Transmembrane</keyword>
<dbReference type="AlphaFoldDB" id="A0A8J4E1A7"/>
<comment type="caution">
    <text evidence="3">The sequence shown here is derived from an EMBL/GenBank/DDBJ whole genome shotgun (WGS) entry which is preliminary data.</text>
</comment>
<dbReference type="Proteomes" id="UP000612585">
    <property type="component" value="Unassembled WGS sequence"/>
</dbReference>
<feature type="region of interest" description="Disordered" evidence="1">
    <location>
        <begin position="1"/>
        <end position="49"/>
    </location>
</feature>
<feature type="compositionally biased region" description="Gly residues" evidence="1">
    <location>
        <begin position="14"/>
        <end position="27"/>
    </location>
</feature>
<keyword evidence="4" id="KW-1185">Reference proteome</keyword>
<proteinExistence type="predicted"/>
<dbReference type="EMBL" id="BOPG01000033">
    <property type="protein sequence ID" value="GIJ57656.1"/>
    <property type="molecule type" value="Genomic_DNA"/>
</dbReference>